<protein>
    <recommendedName>
        <fullName evidence="2">DUF7580 domain-containing protein</fullName>
    </recommendedName>
</protein>
<gene>
    <name evidence="3" type="ORF">B0H63DRAFT_551939</name>
</gene>
<comment type="caution">
    <text evidence="3">The sequence shown here is derived from an EMBL/GenBank/DDBJ whole genome shotgun (WGS) entry which is preliminary data.</text>
</comment>
<name>A0AAE0N416_9PEZI</name>
<sequence>MEVVGVVLGAVPIVIQSYNRLSKTIGVFRSFSKELKKLDVIVQSQNVLFQGDIIKLLVAVTNDEEKARTLLVSSKDEWEALRLPEAVDPDQLASLRETFTSWDCMLQMIHSSMNAICAEVENFHTSIGARAGSAPSNDGPRRISKRFLLCWKKTELQEAIAELRSFTADFKELTARVIAELEGIQTLAKPPAQVGTPETKETTGQIDSLEKYRLIRSASSRLYNTFALKWSCASHKEHAASISLFNYATSTKSTSREQGLKFDIETIDSASRDLSTDMSGESDDEPDEWTRRYQRLTVNHLSQSMHLVANETTVKALRNSLKEKLLKEKLLRKFELFHSADIGLDDSTKTTASATTHVDEARESISSTTVAEENPPITPDSMINLEEIEDICRHLQIPRSICSNTCIGNIEGLALHRFYLQSPQIRKSLAEIITWISEDEFRVLPRATKAHLASSLSVAILQYHSTPWLPDSWQSSNVRFFGVGELSQDTVSLTTPYFTVPISKKEMKGKGRLTAIDGHLTAQSTTPNSTASLARNELLFRFGIVLLELGYGQPWPRLRQRALAKSHGPNEQTMTDYHFAQILARAPVLRDRMGPKFSIIVRKCLGCDFGLG</sequence>
<organism evidence="3 4">
    <name type="scientific">Podospora didyma</name>
    <dbReference type="NCBI Taxonomy" id="330526"/>
    <lineage>
        <taxon>Eukaryota</taxon>
        <taxon>Fungi</taxon>
        <taxon>Dikarya</taxon>
        <taxon>Ascomycota</taxon>
        <taxon>Pezizomycotina</taxon>
        <taxon>Sordariomycetes</taxon>
        <taxon>Sordariomycetidae</taxon>
        <taxon>Sordariales</taxon>
        <taxon>Podosporaceae</taxon>
        <taxon>Podospora</taxon>
    </lineage>
</organism>
<evidence type="ECO:0000313" key="4">
    <source>
        <dbReference type="Proteomes" id="UP001285441"/>
    </source>
</evidence>
<proteinExistence type="predicted"/>
<keyword evidence="4" id="KW-1185">Reference proteome</keyword>
<reference evidence="3" key="1">
    <citation type="journal article" date="2023" name="Mol. Phylogenet. Evol.">
        <title>Genome-scale phylogeny and comparative genomics of the fungal order Sordariales.</title>
        <authorList>
            <person name="Hensen N."/>
            <person name="Bonometti L."/>
            <person name="Westerberg I."/>
            <person name="Brannstrom I.O."/>
            <person name="Guillou S."/>
            <person name="Cros-Aarteil S."/>
            <person name="Calhoun S."/>
            <person name="Haridas S."/>
            <person name="Kuo A."/>
            <person name="Mondo S."/>
            <person name="Pangilinan J."/>
            <person name="Riley R."/>
            <person name="LaButti K."/>
            <person name="Andreopoulos B."/>
            <person name="Lipzen A."/>
            <person name="Chen C."/>
            <person name="Yan M."/>
            <person name="Daum C."/>
            <person name="Ng V."/>
            <person name="Clum A."/>
            <person name="Steindorff A."/>
            <person name="Ohm R.A."/>
            <person name="Martin F."/>
            <person name="Silar P."/>
            <person name="Natvig D.O."/>
            <person name="Lalanne C."/>
            <person name="Gautier V."/>
            <person name="Ament-Velasquez S.L."/>
            <person name="Kruys A."/>
            <person name="Hutchinson M.I."/>
            <person name="Powell A.J."/>
            <person name="Barry K."/>
            <person name="Miller A.N."/>
            <person name="Grigoriev I.V."/>
            <person name="Debuchy R."/>
            <person name="Gladieux P."/>
            <person name="Hiltunen Thoren M."/>
            <person name="Johannesson H."/>
        </authorList>
    </citation>
    <scope>NUCLEOTIDE SEQUENCE</scope>
    <source>
        <strain evidence="3">CBS 232.78</strain>
    </source>
</reference>
<reference evidence="3" key="2">
    <citation type="submission" date="2023-06" db="EMBL/GenBank/DDBJ databases">
        <authorList>
            <consortium name="Lawrence Berkeley National Laboratory"/>
            <person name="Haridas S."/>
            <person name="Hensen N."/>
            <person name="Bonometti L."/>
            <person name="Westerberg I."/>
            <person name="Brannstrom I.O."/>
            <person name="Guillou S."/>
            <person name="Cros-Aarteil S."/>
            <person name="Calhoun S."/>
            <person name="Kuo A."/>
            <person name="Mondo S."/>
            <person name="Pangilinan J."/>
            <person name="Riley R."/>
            <person name="LaButti K."/>
            <person name="Andreopoulos B."/>
            <person name="Lipzen A."/>
            <person name="Chen C."/>
            <person name="Yanf M."/>
            <person name="Daum C."/>
            <person name="Ng V."/>
            <person name="Clum A."/>
            <person name="Steindorff A."/>
            <person name="Ohm R."/>
            <person name="Martin F."/>
            <person name="Silar P."/>
            <person name="Natvig D."/>
            <person name="Lalanne C."/>
            <person name="Gautier V."/>
            <person name="Ament-velasquez S.L."/>
            <person name="Kruys A."/>
            <person name="Hutchinson M.I."/>
            <person name="Powell A.J."/>
            <person name="Barry K."/>
            <person name="Miller A.N."/>
            <person name="Grigoriev I.V."/>
            <person name="Debuchy R."/>
            <person name="Gladieux P."/>
            <person name="Thoren M.H."/>
            <person name="Johannesson H."/>
        </authorList>
    </citation>
    <scope>NUCLEOTIDE SEQUENCE</scope>
    <source>
        <strain evidence="3">CBS 232.78</strain>
    </source>
</reference>
<dbReference type="EMBL" id="JAULSW010000009">
    <property type="protein sequence ID" value="KAK3369987.1"/>
    <property type="molecule type" value="Genomic_DNA"/>
</dbReference>
<dbReference type="AlphaFoldDB" id="A0AAE0N416"/>
<dbReference type="InterPro" id="IPR056002">
    <property type="entry name" value="DUF7580"/>
</dbReference>
<dbReference type="Proteomes" id="UP001285441">
    <property type="component" value="Unassembled WGS sequence"/>
</dbReference>
<evidence type="ECO:0000313" key="3">
    <source>
        <dbReference type="EMBL" id="KAK3369987.1"/>
    </source>
</evidence>
<feature type="domain" description="DUF7580" evidence="2">
    <location>
        <begin position="422"/>
        <end position="610"/>
    </location>
</feature>
<dbReference type="Pfam" id="PF24476">
    <property type="entry name" value="DUF7580"/>
    <property type="match status" value="1"/>
</dbReference>
<dbReference type="PANTHER" id="PTHR35186:SF4">
    <property type="entry name" value="PRION-INHIBITION AND PROPAGATION HELO DOMAIN-CONTAINING PROTEIN"/>
    <property type="match status" value="1"/>
</dbReference>
<feature type="region of interest" description="Disordered" evidence="1">
    <location>
        <begin position="354"/>
        <end position="379"/>
    </location>
</feature>
<dbReference type="PANTHER" id="PTHR35186">
    <property type="entry name" value="ANK_REP_REGION DOMAIN-CONTAINING PROTEIN"/>
    <property type="match status" value="1"/>
</dbReference>
<evidence type="ECO:0000259" key="2">
    <source>
        <dbReference type="Pfam" id="PF24476"/>
    </source>
</evidence>
<accession>A0AAE0N416</accession>
<evidence type="ECO:0000256" key="1">
    <source>
        <dbReference type="SAM" id="MobiDB-lite"/>
    </source>
</evidence>